<feature type="transmembrane region" description="Helical" evidence="5">
    <location>
        <begin position="191"/>
        <end position="211"/>
    </location>
</feature>
<feature type="non-terminal residue" evidence="6">
    <location>
        <position position="1"/>
    </location>
</feature>
<dbReference type="STRING" id="1051891.A0A0C3QW65"/>
<keyword evidence="4 5" id="KW-0472">Membrane</keyword>
<name>A0A0C3QW65_9AGAM</name>
<sequence>DAPFPYEASFWAPFVLCGLFGIAWLVHVGQAIRFKSLFMWVILVAGTLEWLGYMWRYVALLAASSYLVVSQTFLIVTPALLVAQCYIVVERMMAFVGKEYGFTDHQEIAKIFLGADVVAIVMQVIGSSILTDARGDLSQAKVAKKILVAGLLLQIITFGIYSFFAAAFDFRSSRDPALRVYGTQMKGLRKLWITFYVSAVLITLRSIYRAVEFADIAPSPRGIYDPDKYLFTHEWPFYVFDAIPILISVVAFAIWHPGAYLPSRKGLRIDGTYQEQQGWSLLHWCGLRKPHQRGLGTGAPASSTTALQSV</sequence>
<comment type="subcellular location">
    <subcellularLocation>
        <location evidence="1">Membrane</location>
        <topology evidence="1">Multi-pass membrane protein</topology>
    </subcellularLocation>
</comment>
<feature type="transmembrane region" description="Helical" evidence="5">
    <location>
        <begin position="67"/>
        <end position="88"/>
    </location>
</feature>
<dbReference type="EMBL" id="KN822945">
    <property type="protein sequence ID" value="KIO33991.1"/>
    <property type="molecule type" value="Genomic_DNA"/>
</dbReference>
<dbReference type="HOGENOM" id="CLU_033465_3_2_1"/>
<dbReference type="OrthoDB" id="3358017at2759"/>
<dbReference type="InterPro" id="IPR007568">
    <property type="entry name" value="RTA1"/>
</dbReference>
<evidence type="ECO:0000313" key="6">
    <source>
        <dbReference type="EMBL" id="KIO33991.1"/>
    </source>
</evidence>
<dbReference type="PANTHER" id="PTHR31465">
    <property type="entry name" value="PROTEIN RTA1-RELATED"/>
    <property type="match status" value="1"/>
</dbReference>
<keyword evidence="7" id="KW-1185">Reference proteome</keyword>
<evidence type="ECO:0000256" key="2">
    <source>
        <dbReference type="ARBA" id="ARBA00022692"/>
    </source>
</evidence>
<dbReference type="Pfam" id="PF04479">
    <property type="entry name" value="RTA1"/>
    <property type="match status" value="1"/>
</dbReference>
<feature type="transmembrane region" description="Helical" evidence="5">
    <location>
        <begin position="146"/>
        <end position="170"/>
    </location>
</feature>
<evidence type="ECO:0000256" key="5">
    <source>
        <dbReference type="SAM" id="Phobius"/>
    </source>
</evidence>
<organism evidence="6 7">
    <name type="scientific">Tulasnella calospora MUT 4182</name>
    <dbReference type="NCBI Taxonomy" id="1051891"/>
    <lineage>
        <taxon>Eukaryota</taxon>
        <taxon>Fungi</taxon>
        <taxon>Dikarya</taxon>
        <taxon>Basidiomycota</taxon>
        <taxon>Agaricomycotina</taxon>
        <taxon>Agaricomycetes</taxon>
        <taxon>Cantharellales</taxon>
        <taxon>Tulasnellaceae</taxon>
        <taxon>Tulasnella</taxon>
    </lineage>
</organism>
<feature type="transmembrane region" description="Helical" evidence="5">
    <location>
        <begin position="37"/>
        <end position="55"/>
    </location>
</feature>
<reference evidence="6 7" key="1">
    <citation type="submission" date="2014-04" db="EMBL/GenBank/DDBJ databases">
        <authorList>
            <consortium name="DOE Joint Genome Institute"/>
            <person name="Kuo A."/>
            <person name="Girlanda M."/>
            <person name="Perotto S."/>
            <person name="Kohler A."/>
            <person name="Nagy L.G."/>
            <person name="Floudas D."/>
            <person name="Copeland A."/>
            <person name="Barry K.W."/>
            <person name="Cichocki N."/>
            <person name="Veneault-Fourrey C."/>
            <person name="LaButti K."/>
            <person name="Lindquist E.A."/>
            <person name="Lipzen A."/>
            <person name="Lundell T."/>
            <person name="Morin E."/>
            <person name="Murat C."/>
            <person name="Sun H."/>
            <person name="Tunlid A."/>
            <person name="Henrissat B."/>
            <person name="Grigoriev I.V."/>
            <person name="Hibbett D.S."/>
            <person name="Martin F."/>
            <person name="Nordberg H.P."/>
            <person name="Cantor M.N."/>
            <person name="Hua S.X."/>
        </authorList>
    </citation>
    <scope>NUCLEOTIDE SEQUENCE [LARGE SCALE GENOMIC DNA]</scope>
    <source>
        <strain evidence="6 7">MUT 4182</strain>
    </source>
</reference>
<gene>
    <name evidence="6" type="ORF">M407DRAFT_227185</name>
</gene>
<feature type="transmembrane region" description="Helical" evidence="5">
    <location>
        <begin position="6"/>
        <end position="25"/>
    </location>
</feature>
<evidence type="ECO:0008006" key="8">
    <source>
        <dbReference type="Google" id="ProtNLM"/>
    </source>
</evidence>
<evidence type="ECO:0000256" key="3">
    <source>
        <dbReference type="ARBA" id="ARBA00022989"/>
    </source>
</evidence>
<accession>A0A0C3QW65</accession>
<reference evidence="7" key="2">
    <citation type="submission" date="2015-01" db="EMBL/GenBank/DDBJ databases">
        <title>Evolutionary Origins and Diversification of the Mycorrhizal Mutualists.</title>
        <authorList>
            <consortium name="DOE Joint Genome Institute"/>
            <consortium name="Mycorrhizal Genomics Consortium"/>
            <person name="Kohler A."/>
            <person name="Kuo A."/>
            <person name="Nagy L.G."/>
            <person name="Floudas D."/>
            <person name="Copeland A."/>
            <person name="Barry K.W."/>
            <person name="Cichocki N."/>
            <person name="Veneault-Fourrey C."/>
            <person name="LaButti K."/>
            <person name="Lindquist E.A."/>
            <person name="Lipzen A."/>
            <person name="Lundell T."/>
            <person name="Morin E."/>
            <person name="Murat C."/>
            <person name="Riley R."/>
            <person name="Ohm R."/>
            <person name="Sun H."/>
            <person name="Tunlid A."/>
            <person name="Henrissat B."/>
            <person name="Grigoriev I.V."/>
            <person name="Hibbett D.S."/>
            <person name="Martin F."/>
        </authorList>
    </citation>
    <scope>NUCLEOTIDE SEQUENCE [LARGE SCALE GENOMIC DNA]</scope>
    <source>
        <strain evidence="7">MUT 4182</strain>
    </source>
</reference>
<keyword evidence="2 5" id="KW-0812">Transmembrane</keyword>
<dbReference type="PANTHER" id="PTHR31465:SF1">
    <property type="entry name" value="PROTEIN RTA1-RELATED"/>
    <property type="match status" value="1"/>
</dbReference>
<feature type="transmembrane region" description="Helical" evidence="5">
    <location>
        <begin position="235"/>
        <end position="255"/>
    </location>
</feature>
<feature type="transmembrane region" description="Helical" evidence="5">
    <location>
        <begin position="108"/>
        <end position="126"/>
    </location>
</feature>
<dbReference type="AlphaFoldDB" id="A0A0C3QW65"/>
<evidence type="ECO:0000256" key="1">
    <source>
        <dbReference type="ARBA" id="ARBA00004141"/>
    </source>
</evidence>
<evidence type="ECO:0000313" key="7">
    <source>
        <dbReference type="Proteomes" id="UP000054248"/>
    </source>
</evidence>
<proteinExistence type="predicted"/>
<keyword evidence="3 5" id="KW-1133">Transmembrane helix</keyword>
<dbReference type="GO" id="GO:0016020">
    <property type="term" value="C:membrane"/>
    <property type="evidence" value="ECO:0007669"/>
    <property type="project" value="UniProtKB-SubCell"/>
</dbReference>
<protein>
    <recommendedName>
        <fullName evidence="8">RTA1 like protein</fullName>
    </recommendedName>
</protein>
<dbReference type="Proteomes" id="UP000054248">
    <property type="component" value="Unassembled WGS sequence"/>
</dbReference>
<evidence type="ECO:0000256" key="4">
    <source>
        <dbReference type="ARBA" id="ARBA00023136"/>
    </source>
</evidence>